<evidence type="ECO:0000256" key="1">
    <source>
        <dbReference type="SAM" id="SignalP"/>
    </source>
</evidence>
<feature type="signal peptide" evidence="1">
    <location>
        <begin position="1"/>
        <end position="17"/>
    </location>
</feature>
<feature type="chain" id="PRO_5035455457" description="25 kDa silk glycoprotein" evidence="1">
    <location>
        <begin position="18"/>
        <end position="180"/>
    </location>
</feature>
<reference evidence="2" key="1">
    <citation type="submission" date="2021-12" db="EMBL/GenBank/DDBJ databases">
        <authorList>
            <person name="Martin H S."/>
        </authorList>
    </citation>
    <scope>NUCLEOTIDE SEQUENCE</scope>
</reference>
<evidence type="ECO:0008006" key="4">
    <source>
        <dbReference type="Google" id="ProtNLM"/>
    </source>
</evidence>
<accession>A0A8J9UNF8</accession>
<evidence type="ECO:0000313" key="2">
    <source>
        <dbReference type="EMBL" id="CAH0716792.1"/>
    </source>
</evidence>
<gene>
    <name evidence="2" type="ORF">BINO364_LOCUS3486</name>
</gene>
<dbReference type="AlphaFoldDB" id="A0A8J9UNF8"/>
<evidence type="ECO:0000313" key="3">
    <source>
        <dbReference type="Proteomes" id="UP000838878"/>
    </source>
</evidence>
<proteinExistence type="predicted"/>
<dbReference type="GO" id="GO:0005198">
    <property type="term" value="F:structural molecule activity"/>
    <property type="evidence" value="ECO:0007669"/>
    <property type="project" value="InterPro"/>
</dbReference>
<dbReference type="Pfam" id="PF07294">
    <property type="entry name" value="Fibroin_P25"/>
    <property type="match status" value="1"/>
</dbReference>
<keyword evidence="3" id="KW-1185">Reference proteome</keyword>
<protein>
    <recommendedName>
        <fullName evidence="4">25 kDa silk glycoprotein</fullName>
    </recommendedName>
</protein>
<sequence length="180" mass="20361">MLTKTLIAVLTVTACLAVPSNIIRPCKLHNKECIRENLAINSQCNPNVRGFVPSEYTIPSFRYDTPYFNATYIDQDLIIKNHNNCRVSEFFFNMASDAAVLALDCPALDFSSTRMLIQHYSLREDTQFSFSFSGNYPLVRLTMHLPHANAMDLCTSFTFADVTELPIFNINPNGKTSKFT</sequence>
<name>A0A8J9UNF8_9NEOP</name>
<dbReference type="PROSITE" id="PS51257">
    <property type="entry name" value="PROKAR_LIPOPROTEIN"/>
    <property type="match status" value="1"/>
</dbReference>
<dbReference type="OrthoDB" id="7432106at2759"/>
<organism evidence="2 3">
    <name type="scientific">Brenthis ino</name>
    <name type="common">lesser marbled fritillary</name>
    <dbReference type="NCBI Taxonomy" id="405034"/>
    <lineage>
        <taxon>Eukaryota</taxon>
        <taxon>Metazoa</taxon>
        <taxon>Ecdysozoa</taxon>
        <taxon>Arthropoda</taxon>
        <taxon>Hexapoda</taxon>
        <taxon>Insecta</taxon>
        <taxon>Pterygota</taxon>
        <taxon>Neoptera</taxon>
        <taxon>Endopterygota</taxon>
        <taxon>Lepidoptera</taxon>
        <taxon>Glossata</taxon>
        <taxon>Ditrysia</taxon>
        <taxon>Papilionoidea</taxon>
        <taxon>Nymphalidae</taxon>
        <taxon>Heliconiinae</taxon>
        <taxon>Argynnini</taxon>
        <taxon>Brenthis</taxon>
    </lineage>
</organism>
<dbReference type="InterPro" id="IPR009911">
    <property type="entry name" value="Fibroin_P25"/>
</dbReference>
<keyword evidence="1" id="KW-0732">Signal</keyword>
<dbReference type="EMBL" id="OV170231">
    <property type="protein sequence ID" value="CAH0716792.1"/>
    <property type="molecule type" value="Genomic_DNA"/>
</dbReference>
<feature type="non-terminal residue" evidence="2">
    <location>
        <position position="180"/>
    </location>
</feature>
<dbReference type="GO" id="GO:0005576">
    <property type="term" value="C:extracellular region"/>
    <property type="evidence" value="ECO:0007669"/>
    <property type="project" value="InterPro"/>
</dbReference>
<dbReference type="Proteomes" id="UP000838878">
    <property type="component" value="Chromosome 11"/>
</dbReference>